<sequence>MFMAYRKRPLDLPGPEDGAAGIKHPRSSAAGGGGGGGSPRLAVLEAGAVPTCGGGALPPIRSLAALALPAVGVPSFRHFHTASRISESPPMQMQPMHALPSPPAPSSGLTAGFAHLYAGARMPQPAAHPGFHHPMHLHPPPAHYAYAPPADRADQADCAGAGAGVAPARRASTPMSSARSGGSPHQQTSKQMDVDGGEALLKVARNWSRDETLSLVRAIKRHYEGLRRCKTNQERSNVWHRIHKEHSALFPGRSKKASQDRWGKVLSDYKDVVVHNKEKGAARWTFDFFKEVAAIVDADAQYVDSALQPLSAAAASDDLSSYSFGAASAAAANMAGPPGSGGPRPPIAHHRMSEPNLALAAAVARHDAASPYANQPNQRPNHQPQQQRPVALGRPTGASAAAAAAMHSSRAQPMPAFDPRYSPPRRTSYPQLRGLALPPPQQPQPRFYYHPPPQPVLPEAAAAAAAEAESHVPAPQMRVHSWAPSSSAAAGALAQQNQTLIQNPPAAATISSGCRPATGSPPTGADTHDARGRDPEETCRQVLDLLALQVRRIDAEQDNLLRLRESTQSAIARVEQIMQYYTQPRSESQ</sequence>
<dbReference type="CDD" id="cd00167">
    <property type="entry name" value="SANT"/>
    <property type="match status" value="1"/>
</dbReference>
<accession>A0A9W8EJE1</accession>
<reference evidence="3" key="1">
    <citation type="submission" date="2022-07" db="EMBL/GenBank/DDBJ databases">
        <title>Phylogenomic reconstructions and comparative analyses of Kickxellomycotina fungi.</title>
        <authorList>
            <person name="Reynolds N.K."/>
            <person name="Stajich J.E."/>
            <person name="Barry K."/>
            <person name="Grigoriev I.V."/>
            <person name="Crous P."/>
            <person name="Smith M.E."/>
        </authorList>
    </citation>
    <scope>NUCLEOTIDE SEQUENCE</scope>
    <source>
        <strain evidence="3">IMI 214461</strain>
    </source>
</reference>
<comment type="caution">
    <text evidence="3">The sequence shown here is derived from an EMBL/GenBank/DDBJ whole genome shotgun (WGS) entry which is preliminary data.</text>
</comment>
<feature type="region of interest" description="Disordered" evidence="1">
    <location>
        <begin position="371"/>
        <end position="428"/>
    </location>
</feature>
<feature type="region of interest" description="Disordered" evidence="1">
    <location>
        <begin position="507"/>
        <end position="536"/>
    </location>
</feature>
<dbReference type="InterPro" id="IPR001005">
    <property type="entry name" value="SANT/Myb"/>
</dbReference>
<dbReference type="AlphaFoldDB" id="A0A9W8EJE1"/>
<dbReference type="PROSITE" id="PS50090">
    <property type="entry name" value="MYB_LIKE"/>
    <property type="match status" value="1"/>
</dbReference>
<protein>
    <recommendedName>
        <fullName evidence="2">Myb-like domain-containing protein</fullName>
    </recommendedName>
</protein>
<feature type="region of interest" description="Disordered" evidence="1">
    <location>
        <begin position="155"/>
        <end position="193"/>
    </location>
</feature>
<evidence type="ECO:0000256" key="1">
    <source>
        <dbReference type="SAM" id="MobiDB-lite"/>
    </source>
</evidence>
<evidence type="ECO:0000313" key="4">
    <source>
        <dbReference type="Proteomes" id="UP001150907"/>
    </source>
</evidence>
<dbReference type="Gene3D" id="1.10.10.60">
    <property type="entry name" value="Homeodomain-like"/>
    <property type="match status" value="1"/>
</dbReference>
<feature type="compositionally biased region" description="Polar residues" evidence="1">
    <location>
        <begin position="173"/>
        <end position="191"/>
    </location>
</feature>
<name>A0A9W8EJE1_9FUNG</name>
<feature type="compositionally biased region" description="Low complexity" evidence="1">
    <location>
        <begin position="155"/>
        <end position="171"/>
    </location>
</feature>
<gene>
    <name evidence="3" type="ORF">H4R26_001327</name>
</gene>
<evidence type="ECO:0000313" key="3">
    <source>
        <dbReference type="EMBL" id="KAJ2006521.1"/>
    </source>
</evidence>
<evidence type="ECO:0000259" key="2">
    <source>
        <dbReference type="PROSITE" id="PS50090"/>
    </source>
</evidence>
<dbReference type="OrthoDB" id="5555415at2759"/>
<feature type="compositionally biased region" description="Basic and acidic residues" evidence="1">
    <location>
        <begin position="526"/>
        <end position="536"/>
    </location>
</feature>
<feature type="region of interest" description="Disordered" evidence="1">
    <location>
        <begin position="331"/>
        <end position="350"/>
    </location>
</feature>
<organism evidence="3 4">
    <name type="scientific">Coemansia thaxteri</name>
    <dbReference type="NCBI Taxonomy" id="2663907"/>
    <lineage>
        <taxon>Eukaryota</taxon>
        <taxon>Fungi</taxon>
        <taxon>Fungi incertae sedis</taxon>
        <taxon>Zoopagomycota</taxon>
        <taxon>Kickxellomycotina</taxon>
        <taxon>Kickxellomycetes</taxon>
        <taxon>Kickxellales</taxon>
        <taxon>Kickxellaceae</taxon>
        <taxon>Coemansia</taxon>
    </lineage>
</organism>
<dbReference type="Pfam" id="PF13837">
    <property type="entry name" value="Myb_DNA-bind_4"/>
    <property type="match status" value="1"/>
</dbReference>
<keyword evidence="4" id="KW-1185">Reference proteome</keyword>
<feature type="domain" description="Myb-like" evidence="2">
    <location>
        <begin position="206"/>
        <end position="266"/>
    </location>
</feature>
<dbReference type="Proteomes" id="UP001150907">
    <property type="component" value="Unassembled WGS sequence"/>
</dbReference>
<feature type="compositionally biased region" description="Low complexity" evidence="1">
    <location>
        <begin position="374"/>
        <end position="389"/>
    </location>
</feature>
<feature type="region of interest" description="Disordered" evidence="1">
    <location>
        <begin position="1"/>
        <end position="37"/>
    </location>
</feature>
<dbReference type="InterPro" id="IPR044822">
    <property type="entry name" value="Myb_DNA-bind_4"/>
</dbReference>
<dbReference type="EMBL" id="JANBQF010000057">
    <property type="protein sequence ID" value="KAJ2006521.1"/>
    <property type="molecule type" value="Genomic_DNA"/>
</dbReference>
<proteinExistence type="predicted"/>
<feature type="compositionally biased region" description="Low complexity" evidence="1">
    <location>
        <begin position="398"/>
        <end position="411"/>
    </location>
</feature>